<dbReference type="PANTHER" id="PTHR43881">
    <property type="entry name" value="GAMMA-GLUTAMYLTRANSPEPTIDASE (AFU_ORTHOLOGUE AFUA_4G13580)"/>
    <property type="match status" value="1"/>
</dbReference>
<evidence type="ECO:0000313" key="3">
    <source>
        <dbReference type="Proteomes" id="UP000019141"/>
    </source>
</evidence>
<name>W4LV37_ENTF1</name>
<gene>
    <name evidence="2" type="ORF">ETSY1_06730</name>
</gene>
<dbReference type="Pfam" id="PF01019">
    <property type="entry name" value="G_glu_transpept"/>
    <property type="match status" value="1"/>
</dbReference>
<feature type="compositionally biased region" description="Basic and acidic residues" evidence="1">
    <location>
        <begin position="1"/>
        <end position="11"/>
    </location>
</feature>
<organism evidence="2 3">
    <name type="scientific">Entotheonella factor</name>
    <dbReference type="NCBI Taxonomy" id="1429438"/>
    <lineage>
        <taxon>Bacteria</taxon>
        <taxon>Pseudomonadati</taxon>
        <taxon>Nitrospinota/Tectimicrobiota group</taxon>
        <taxon>Candidatus Tectimicrobiota</taxon>
        <taxon>Candidatus Entotheonellia</taxon>
        <taxon>Candidatus Entotheonellales</taxon>
        <taxon>Candidatus Entotheonellaceae</taxon>
        <taxon>Candidatus Entotheonella</taxon>
    </lineage>
</organism>
<dbReference type="PANTHER" id="PTHR43881:SF1">
    <property type="entry name" value="GAMMA-GLUTAMYLTRANSPEPTIDASE (AFU_ORTHOLOGUE AFUA_4G13580)"/>
    <property type="match status" value="1"/>
</dbReference>
<evidence type="ECO:0000256" key="1">
    <source>
        <dbReference type="SAM" id="MobiDB-lite"/>
    </source>
</evidence>
<proteinExistence type="predicted"/>
<feature type="region of interest" description="Disordered" evidence="1">
    <location>
        <begin position="1"/>
        <end position="23"/>
    </location>
</feature>
<dbReference type="SUPFAM" id="SSF56235">
    <property type="entry name" value="N-terminal nucleophile aminohydrolases (Ntn hydrolases)"/>
    <property type="match status" value="1"/>
</dbReference>
<feature type="non-terminal residue" evidence="2">
    <location>
        <position position="430"/>
    </location>
</feature>
<evidence type="ECO:0000313" key="2">
    <source>
        <dbReference type="EMBL" id="ETX01621.1"/>
    </source>
</evidence>
<dbReference type="Proteomes" id="UP000019141">
    <property type="component" value="Unassembled WGS sequence"/>
</dbReference>
<dbReference type="InterPro" id="IPR043138">
    <property type="entry name" value="GGT_lsub"/>
</dbReference>
<dbReference type="AlphaFoldDB" id="W4LV37"/>
<comment type="caution">
    <text evidence="2">The sequence shown here is derived from an EMBL/GenBank/DDBJ whole genome shotgun (WGS) entry which is preliminary data.</text>
</comment>
<dbReference type="InterPro" id="IPR029055">
    <property type="entry name" value="Ntn_hydrolases_N"/>
</dbReference>
<dbReference type="InterPro" id="IPR052896">
    <property type="entry name" value="GGT-like_enzyme"/>
</dbReference>
<dbReference type="PRINTS" id="PR01210">
    <property type="entry name" value="GGTRANSPTASE"/>
</dbReference>
<dbReference type="HOGENOM" id="CLU_720933_0_0_7"/>
<reference evidence="2 3" key="1">
    <citation type="journal article" date="2014" name="Nature">
        <title>An environmental bacterial taxon with a large and distinct metabolic repertoire.</title>
        <authorList>
            <person name="Wilson M.C."/>
            <person name="Mori T."/>
            <person name="Ruckert C."/>
            <person name="Uria A.R."/>
            <person name="Helf M.J."/>
            <person name="Takada K."/>
            <person name="Gernert C."/>
            <person name="Steffens U.A."/>
            <person name="Heycke N."/>
            <person name="Schmitt S."/>
            <person name="Rinke C."/>
            <person name="Helfrich E.J."/>
            <person name="Brachmann A.O."/>
            <person name="Gurgui C."/>
            <person name="Wakimoto T."/>
            <person name="Kracht M."/>
            <person name="Crusemann M."/>
            <person name="Hentschel U."/>
            <person name="Abe I."/>
            <person name="Matsunaga S."/>
            <person name="Kalinowski J."/>
            <person name="Takeyama H."/>
            <person name="Piel J."/>
        </authorList>
    </citation>
    <scope>NUCLEOTIDE SEQUENCE [LARGE SCALE GENOMIC DNA]</scope>
    <source>
        <strain evidence="3">TSY1</strain>
    </source>
</reference>
<dbReference type="Gene3D" id="1.10.246.130">
    <property type="match status" value="1"/>
</dbReference>
<keyword evidence="3" id="KW-1185">Reference proteome</keyword>
<dbReference type="EMBL" id="AZHW01000213">
    <property type="protein sequence ID" value="ETX01621.1"/>
    <property type="molecule type" value="Genomic_DNA"/>
</dbReference>
<protein>
    <recommendedName>
        <fullName evidence="4">Gamma-glutamyltransferase</fullName>
    </recommendedName>
</protein>
<sequence>MVRVAEVEHTDVNQAATTRPAAQGTRGIVTSGHALTTMAAVRMLLSGGNAFDAAVAAGFAAAVLEPTASYTIAAEGVGMVYHAASGEMLALSGQGVAPQAQTVAYFRNLGLDRIPTGPGDRAHLSFTVPGVVDAYLLLLSTYGTKPVREVLEPAIDYAEHGFPMYEYMHRMLSLAGAREQFDCYPPGGADVFYPDGEVPPVDSLLVQPQLGHTLRVLVDAERAASGARRAGIEAARRAFYEGEIAHHIVGFSQQVGGLLQLGDLAAYRAKFEAPISATFAGYDICTQNTWTQGAVLLQALKMLEHVDLRAMGHNSSAYIHTVTEVLKLALADREFYYGDPDFVTVPIEALLSPDYAQARLQLVDAERASPGLPAPGDPLTGQAIREGAVLPLMAAPAAAPVAPEMAAEERTTHFSVVDGEGNMVCITPSG</sequence>
<accession>W4LV37</accession>
<evidence type="ECO:0008006" key="4">
    <source>
        <dbReference type="Google" id="ProtNLM"/>
    </source>
</evidence>